<dbReference type="InterPro" id="IPR029499">
    <property type="entry name" value="PduO-typ"/>
</dbReference>
<dbReference type="GO" id="GO:0005524">
    <property type="term" value="F:ATP binding"/>
    <property type="evidence" value="ECO:0007669"/>
    <property type="project" value="UniProtKB-UniRule"/>
</dbReference>
<evidence type="ECO:0000256" key="2">
    <source>
        <dbReference type="ARBA" id="ARBA00011233"/>
    </source>
</evidence>
<comment type="subunit">
    <text evidence="2">Homotrimer.</text>
</comment>
<accession>A0A1M6IWB5</accession>
<comment type="catalytic activity">
    <reaction evidence="6">
        <text>2 cob(II)yrinate a,c diamide + reduced [electron-transfer flavoprotein] + 2 ATP = 2 adenosylcob(III)yrinate a,c-diamide + 2 triphosphate + oxidized [electron-transfer flavoprotein] + 3 H(+)</text>
        <dbReference type="Rhea" id="RHEA:11528"/>
        <dbReference type="Rhea" id="RHEA-COMP:10685"/>
        <dbReference type="Rhea" id="RHEA-COMP:10686"/>
        <dbReference type="ChEBI" id="CHEBI:15378"/>
        <dbReference type="ChEBI" id="CHEBI:18036"/>
        <dbReference type="ChEBI" id="CHEBI:30616"/>
        <dbReference type="ChEBI" id="CHEBI:57692"/>
        <dbReference type="ChEBI" id="CHEBI:58307"/>
        <dbReference type="ChEBI" id="CHEBI:58503"/>
        <dbReference type="ChEBI" id="CHEBI:58537"/>
        <dbReference type="EC" id="2.5.1.17"/>
    </reaction>
</comment>
<evidence type="ECO:0000256" key="5">
    <source>
        <dbReference type="ARBA" id="ARBA00022840"/>
    </source>
</evidence>
<dbReference type="GO" id="GO:0008817">
    <property type="term" value="F:corrinoid adenosyltransferase activity"/>
    <property type="evidence" value="ECO:0007669"/>
    <property type="project" value="UniProtKB-UniRule"/>
</dbReference>
<reference evidence="8 9" key="1">
    <citation type="submission" date="2016-11" db="EMBL/GenBank/DDBJ databases">
        <authorList>
            <person name="Jaros S."/>
            <person name="Januszkiewicz K."/>
            <person name="Wedrychowicz H."/>
        </authorList>
    </citation>
    <scope>NUCLEOTIDE SEQUENCE [LARGE SCALE GENOMIC DNA]</scope>
    <source>
        <strain evidence="8 9">DSM 5091</strain>
    </source>
</reference>
<keyword evidence="9" id="KW-1185">Reference proteome</keyword>
<comment type="catalytic activity">
    <reaction evidence="6">
        <text>2 cob(II)alamin + reduced [electron-transfer flavoprotein] + 2 ATP = 2 adenosylcob(III)alamin + 2 triphosphate + oxidized [electron-transfer flavoprotein] + 3 H(+)</text>
        <dbReference type="Rhea" id="RHEA:28671"/>
        <dbReference type="Rhea" id="RHEA-COMP:10685"/>
        <dbReference type="Rhea" id="RHEA-COMP:10686"/>
        <dbReference type="ChEBI" id="CHEBI:15378"/>
        <dbReference type="ChEBI" id="CHEBI:16304"/>
        <dbReference type="ChEBI" id="CHEBI:18036"/>
        <dbReference type="ChEBI" id="CHEBI:18408"/>
        <dbReference type="ChEBI" id="CHEBI:30616"/>
        <dbReference type="ChEBI" id="CHEBI:57692"/>
        <dbReference type="ChEBI" id="CHEBI:58307"/>
        <dbReference type="EC" id="2.5.1.17"/>
    </reaction>
</comment>
<comment type="pathway">
    <text evidence="6">Cofactor biosynthesis; adenosylcobalamin biosynthesis; adenosylcobalamin from cob(II)yrinate a,c-diamide: step 2/7.</text>
</comment>
<dbReference type="GO" id="GO:0009236">
    <property type="term" value="P:cobalamin biosynthetic process"/>
    <property type="evidence" value="ECO:0007669"/>
    <property type="project" value="UniProtKB-UniRule"/>
</dbReference>
<sequence>MTKKDKVMTRGGDKGETSLVDGSRIAKSSLRVNAYGTVDELNSVLGLVRCENLPDGLNDKILQLQNELFDLGCELATPAESAMAKNIPNVRQQQVDLLEQWLQETNDQLEPAGTFVLPGGSRASAALHLARTVTRRCERQLVALVESGEQINPCCLKFLNRLSDLCFVWARQCNDNGRSDVRWQPGPHIDD</sequence>
<dbReference type="OrthoDB" id="9778896at2"/>
<gene>
    <name evidence="8" type="ORF">SAMN02745165_02268</name>
</gene>
<dbReference type="PANTHER" id="PTHR12213:SF0">
    <property type="entry name" value="CORRINOID ADENOSYLTRANSFERASE MMAB"/>
    <property type="match status" value="1"/>
</dbReference>
<evidence type="ECO:0000256" key="1">
    <source>
        <dbReference type="ARBA" id="ARBA00007487"/>
    </source>
</evidence>
<dbReference type="Pfam" id="PF01923">
    <property type="entry name" value="Cob_adeno_trans"/>
    <property type="match status" value="1"/>
</dbReference>
<keyword evidence="5 6" id="KW-0067">ATP-binding</keyword>
<proteinExistence type="inferred from homology"/>
<dbReference type="SUPFAM" id="SSF89028">
    <property type="entry name" value="Cobalamin adenosyltransferase-like"/>
    <property type="match status" value="1"/>
</dbReference>
<dbReference type="RefSeq" id="WP_072908842.1">
    <property type="nucleotide sequence ID" value="NZ_FQZT01000007.1"/>
</dbReference>
<evidence type="ECO:0000313" key="9">
    <source>
        <dbReference type="Proteomes" id="UP000184171"/>
    </source>
</evidence>
<dbReference type="AlphaFoldDB" id="A0A1M6IWB5"/>
<dbReference type="EC" id="2.5.1.17" evidence="6"/>
<evidence type="ECO:0000256" key="6">
    <source>
        <dbReference type="RuleBase" id="RU366026"/>
    </source>
</evidence>
<dbReference type="STRING" id="1122189.SAMN02745165_02268"/>
<keyword evidence="3 6" id="KW-0808">Transferase</keyword>
<dbReference type="NCBIfam" id="TIGR00636">
    <property type="entry name" value="PduO_Nterm"/>
    <property type="match status" value="1"/>
</dbReference>
<protein>
    <recommendedName>
        <fullName evidence="6">Corrinoid adenosyltransferase</fullName>
        <ecNumber evidence="6">2.5.1.17</ecNumber>
    </recommendedName>
    <alternativeName>
        <fullName evidence="6">Cob(II)alamin adenosyltransferase</fullName>
    </alternativeName>
    <alternativeName>
        <fullName evidence="6">Cob(II)yrinic acid a,c-diamide adenosyltransferase</fullName>
    </alternativeName>
    <alternativeName>
        <fullName evidence="6">Cobinamide/cobalamin adenosyltransferase</fullName>
    </alternativeName>
</protein>
<dbReference type="Gene3D" id="1.20.1200.10">
    <property type="entry name" value="Cobalamin adenosyltransferase-like"/>
    <property type="match status" value="1"/>
</dbReference>
<name>A0A1M6IWB5_MALRU</name>
<evidence type="ECO:0000259" key="7">
    <source>
        <dbReference type="Pfam" id="PF01923"/>
    </source>
</evidence>
<evidence type="ECO:0000256" key="4">
    <source>
        <dbReference type="ARBA" id="ARBA00022741"/>
    </source>
</evidence>
<organism evidence="8 9">
    <name type="scientific">Malonomonas rubra DSM 5091</name>
    <dbReference type="NCBI Taxonomy" id="1122189"/>
    <lineage>
        <taxon>Bacteria</taxon>
        <taxon>Pseudomonadati</taxon>
        <taxon>Thermodesulfobacteriota</taxon>
        <taxon>Desulfuromonadia</taxon>
        <taxon>Desulfuromonadales</taxon>
        <taxon>Geopsychrobacteraceae</taxon>
        <taxon>Malonomonas</taxon>
    </lineage>
</organism>
<comment type="similarity">
    <text evidence="1 6">Belongs to the Cob(I)alamin adenosyltransferase family.</text>
</comment>
<dbReference type="FunFam" id="1.20.1200.10:FF:000001">
    <property type="entry name" value="Cob(I)yrinic acid a,c-diamide adenosyltransferase"/>
    <property type="match status" value="1"/>
</dbReference>
<dbReference type="Proteomes" id="UP000184171">
    <property type="component" value="Unassembled WGS sequence"/>
</dbReference>
<evidence type="ECO:0000256" key="3">
    <source>
        <dbReference type="ARBA" id="ARBA00022679"/>
    </source>
</evidence>
<dbReference type="PANTHER" id="PTHR12213">
    <property type="entry name" value="CORRINOID ADENOSYLTRANSFERASE"/>
    <property type="match status" value="1"/>
</dbReference>
<dbReference type="UniPathway" id="UPA00148">
    <property type="reaction ID" value="UER00233"/>
</dbReference>
<keyword evidence="4 6" id="KW-0547">Nucleotide-binding</keyword>
<feature type="domain" description="Cobalamin adenosyltransferase-like" evidence="7">
    <location>
        <begin position="8"/>
        <end position="172"/>
    </location>
</feature>
<evidence type="ECO:0000313" key="8">
    <source>
        <dbReference type="EMBL" id="SHJ38707.1"/>
    </source>
</evidence>
<keyword evidence="6" id="KW-0169">Cobalamin biosynthesis</keyword>
<dbReference type="InterPro" id="IPR016030">
    <property type="entry name" value="CblAdoTrfase-like"/>
</dbReference>
<dbReference type="InterPro" id="IPR036451">
    <property type="entry name" value="CblAdoTrfase-like_sf"/>
</dbReference>
<dbReference type="EMBL" id="FQZT01000007">
    <property type="protein sequence ID" value="SHJ38707.1"/>
    <property type="molecule type" value="Genomic_DNA"/>
</dbReference>